<name>A0A0E9U9T6_ANGAN</name>
<reference evidence="1" key="1">
    <citation type="submission" date="2014-11" db="EMBL/GenBank/DDBJ databases">
        <authorList>
            <person name="Amaro Gonzalez C."/>
        </authorList>
    </citation>
    <scope>NUCLEOTIDE SEQUENCE</scope>
</reference>
<reference evidence="1" key="2">
    <citation type="journal article" date="2015" name="Fish Shellfish Immunol.">
        <title>Early steps in the European eel (Anguilla anguilla)-Vibrio vulnificus interaction in the gills: Role of the RtxA13 toxin.</title>
        <authorList>
            <person name="Callol A."/>
            <person name="Pajuelo D."/>
            <person name="Ebbesson L."/>
            <person name="Teles M."/>
            <person name="MacKenzie S."/>
            <person name="Amaro C."/>
        </authorList>
    </citation>
    <scope>NUCLEOTIDE SEQUENCE</scope>
</reference>
<accession>A0A0E9U9T6</accession>
<sequence length="15" mass="1984">MTFKLIFFRALYFMR</sequence>
<protein>
    <submittedName>
        <fullName evidence="1">Uncharacterized protein</fullName>
    </submittedName>
</protein>
<dbReference type="EMBL" id="GBXM01045903">
    <property type="protein sequence ID" value="JAH62674.1"/>
    <property type="molecule type" value="Transcribed_RNA"/>
</dbReference>
<evidence type="ECO:0000313" key="1">
    <source>
        <dbReference type="EMBL" id="JAH62674.1"/>
    </source>
</evidence>
<organism evidence="1">
    <name type="scientific">Anguilla anguilla</name>
    <name type="common">European freshwater eel</name>
    <name type="synonym">Muraena anguilla</name>
    <dbReference type="NCBI Taxonomy" id="7936"/>
    <lineage>
        <taxon>Eukaryota</taxon>
        <taxon>Metazoa</taxon>
        <taxon>Chordata</taxon>
        <taxon>Craniata</taxon>
        <taxon>Vertebrata</taxon>
        <taxon>Euteleostomi</taxon>
        <taxon>Actinopterygii</taxon>
        <taxon>Neopterygii</taxon>
        <taxon>Teleostei</taxon>
        <taxon>Anguilliformes</taxon>
        <taxon>Anguillidae</taxon>
        <taxon>Anguilla</taxon>
    </lineage>
</organism>
<proteinExistence type="predicted"/>